<evidence type="ECO:0000259" key="2">
    <source>
        <dbReference type="Pfam" id="PF17930"/>
    </source>
</evidence>
<name>A0A147DBQ5_9HYPH</name>
<dbReference type="Gene3D" id="3.40.140.80">
    <property type="match status" value="1"/>
</dbReference>
<dbReference type="STRING" id="401562.NS365_00835"/>
<dbReference type="InterPro" id="IPR043167">
    <property type="entry name" value="LpxI_C_sf"/>
</dbReference>
<dbReference type="Pfam" id="PF17930">
    <property type="entry name" value="LpxI_N"/>
    <property type="match status" value="1"/>
</dbReference>
<comment type="caution">
    <text evidence="4">The sequence shown here is derived from an EMBL/GenBank/DDBJ whole genome shotgun (WGS) entry which is preliminary data.</text>
</comment>
<feature type="domain" description="LpxI N-terminal" evidence="2">
    <location>
        <begin position="2"/>
        <end position="122"/>
    </location>
</feature>
<evidence type="ECO:0008006" key="7">
    <source>
        <dbReference type="Google" id="ProtNLM"/>
    </source>
</evidence>
<dbReference type="Proteomes" id="UP000078529">
    <property type="component" value="Unassembled WGS sequence"/>
</dbReference>
<dbReference type="PANTHER" id="PTHR39962">
    <property type="entry name" value="BLL4848 PROTEIN"/>
    <property type="match status" value="1"/>
</dbReference>
<dbReference type="PATRIC" id="fig|401562.3.peg.2105"/>
<dbReference type="InterPro" id="IPR041255">
    <property type="entry name" value="LpxI_N"/>
</dbReference>
<dbReference type="PANTHER" id="PTHR39962:SF1">
    <property type="entry name" value="LPXI FAMILY PROTEIN"/>
    <property type="match status" value="1"/>
</dbReference>
<proteinExistence type="predicted"/>
<dbReference type="Gene3D" id="3.40.50.20">
    <property type="match status" value="1"/>
</dbReference>
<sequence length="271" mass="29793">MLPLLIAQEAKDLGWQPFIVAIADGRQRSWEGWDHISLPWSRTGNVFDHLRRRNVSKIVFSGTISVRPDYRSMLPSWPTLKMLPELFRMTQGGDDSLLRAVAQVFERRGVEVLSVQTIMPNLLLPLGNLTNVAVVANHEAAIDRAEIAAVRLGLLDIGQAVVASQDRIIALEGIEGTRELLLRVADLRSRKRIGRGEACVLFKAFKPQQDMRFDLPSIGVETIAQADAAGIAGIAMTAKRSLVIEPQKVADAAQAAGLFVLGVRDMEDGRL</sequence>
<dbReference type="Pfam" id="PF06230">
    <property type="entry name" value="LpxI_C"/>
    <property type="match status" value="1"/>
</dbReference>
<evidence type="ECO:0000313" key="3">
    <source>
        <dbReference type="EMBL" id="KTQ95195.1"/>
    </source>
</evidence>
<dbReference type="InterPro" id="IPR010415">
    <property type="entry name" value="LpxI_C"/>
</dbReference>
<dbReference type="EMBL" id="LDQA01000001">
    <property type="protein sequence ID" value="KTR08606.1"/>
    <property type="molecule type" value="Genomic_DNA"/>
</dbReference>
<reference evidence="5 6" key="1">
    <citation type="journal article" date="2016" name="Front. Microbiol.">
        <title>Genomic Resource of Rice Seed Associated Bacteria.</title>
        <authorList>
            <person name="Midha S."/>
            <person name="Bansal K."/>
            <person name="Sharma S."/>
            <person name="Kumar N."/>
            <person name="Patil P.P."/>
            <person name="Chaudhry V."/>
            <person name="Patil P.B."/>
        </authorList>
    </citation>
    <scope>NUCLEOTIDE SEQUENCE [LARGE SCALE GENOMIC DNA]</scope>
    <source>
        <strain evidence="3 5">NS226</strain>
        <strain evidence="4 6">NS365</strain>
    </source>
</reference>
<dbReference type="OrthoDB" id="9789836at2"/>
<organism evidence="4 6">
    <name type="scientific">Aureimonas ureilytica</name>
    <dbReference type="NCBI Taxonomy" id="401562"/>
    <lineage>
        <taxon>Bacteria</taxon>
        <taxon>Pseudomonadati</taxon>
        <taxon>Pseudomonadota</taxon>
        <taxon>Alphaproteobacteria</taxon>
        <taxon>Hyphomicrobiales</taxon>
        <taxon>Aurantimonadaceae</taxon>
        <taxon>Aureimonas</taxon>
    </lineage>
</organism>
<dbReference type="EMBL" id="LDPZ01000024">
    <property type="protein sequence ID" value="KTQ95195.1"/>
    <property type="molecule type" value="Genomic_DNA"/>
</dbReference>
<protein>
    <recommendedName>
        <fullName evidence="7">Phosphatidate cytidylyltransferase</fullName>
    </recommendedName>
</protein>
<evidence type="ECO:0000313" key="4">
    <source>
        <dbReference type="EMBL" id="KTR08606.1"/>
    </source>
</evidence>
<keyword evidence="6" id="KW-1185">Reference proteome</keyword>
<evidence type="ECO:0000313" key="6">
    <source>
        <dbReference type="Proteomes" id="UP000078529"/>
    </source>
</evidence>
<gene>
    <name evidence="3" type="ORF">NS226_12675</name>
    <name evidence="4" type="ORF">NS365_00835</name>
</gene>
<dbReference type="Proteomes" id="UP000078272">
    <property type="component" value="Unassembled WGS sequence"/>
</dbReference>
<evidence type="ECO:0000259" key="1">
    <source>
        <dbReference type="Pfam" id="PF06230"/>
    </source>
</evidence>
<feature type="domain" description="LpxI C-terminal" evidence="1">
    <location>
        <begin position="127"/>
        <end position="260"/>
    </location>
</feature>
<dbReference type="AlphaFoldDB" id="A0A147DBQ5"/>
<accession>A0A147DBQ5</accession>
<evidence type="ECO:0000313" key="5">
    <source>
        <dbReference type="Proteomes" id="UP000078272"/>
    </source>
</evidence>
<dbReference type="InterPro" id="IPR053174">
    <property type="entry name" value="LpxI"/>
</dbReference>